<name>A0A0K8QNQ0_9GAMM</name>
<dbReference type="Proteomes" id="UP000253740">
    <property type="component" value="Unassembled WGS sequence"/>
</dbReference>
<dbReference type="Pfam" id="PF11734">
    <property type="entry name" value="TilS_C"/>
    <property type="match status" value="1"/>
</dbReference>
<feature type="binding site" evidence="8">
    <location>
        <begin position="26"/>
        <end position="31"/>
    </location>
    <ligand>
        <name>ATP</name>
        <dbReference type="ChEBI" id="CHEBI:30616"/>
    </ligand>
</feature>
<organism evidence="10">
    <name type="scientific">Mizugakiibacter sediminis</name>
    <dbReference type="NCBI Taxonomy" id="1475481"/>
    <lineage>
        <taxon>Bacteria</taxon>
        <taxon>Pseudomonadati</taxon>
        <taxon>Pseudomonadota</taxon>
        <taxon>Gammaproteobacteria</taxon>
        <taxon>Lysobacterales</taxon>
        <taxon>Rhodanobacteraceae</taxon>
        <taxon>Mizugakiibacter</taxon>
    </lineage>
</organism>
<comment type="function">
    <text evidence="8">Ligates lysine onto the cytidine present at position 34 of the AUA codon-specific tRNA(Ile) that contains the anticodon CAU, in an ATP-dependent manner. Cytidine is converted to lysidine, thus changing the amino acid specificity of the tRNA from methionine to isoleucine.</text>
</comment>
<dbReference type="SUPFAM" id="SSF56037">
    <property type="entry name" value="PheT/TilS domain"/>
    <property type="match status" value="1"/>
</dbReference>
<dbReference type="PANTHER" id="PTHR43033">
    <property type="entry name" value="TRNA(ILE)-LYSIDINE SYNTHASE-RELATED"/>
    <property type="match status" value="1"/>
</dbReference>
<keyword evidence="4 8" id="KW-0819">tRNA processing</keyword>
<dbReference type="NCBIfam" id="TIGR02432">
    <property type="entry name" value="lysidine_TilS_N"/>
    <property type="match status" value="1"/>
</dbReference>
<evidence type="ECO:0000256" key="5">
    <source>
        <dbReference type="ARBA" id="ARBA00022741"/>
    </source>
</evidence>
<dbReference type="STRING" id="1475481.GCA_000953855_01869"/>
<evidence type="ECO:0000313" key="11">
    <source>
        <dbReference type="Proteomes" id="UP000253740"/>
    </source>
</evidence>
<evidence type="ECO:0000256" key="8">
    <source>
        <dbReference type="HAMAP-Rule" id="MF_01161"/>
    </source>
</evidence>
<dbReference type="GO" id="GO:0005737">
    <property type="term" value="C:cytoplasm"/>
    <property type="evidence" value="ECO:0007669"/>
    <property type="project" value="UniProtKB-SubCell"/>
</dbReference>
<keyword evidence="11" id="KW-1185">Reference proteome</keyword>
<evidence type="ECO:0000256" key="3">
    <source>
        <dbReference type="ARBA" id="ARBA00022598"/>
    </source>
</evidence>
<evidence type="ECO:0000256" key="2">
    <source>
        <dbReference type="ARBA" id="ARBA00022490"/>
    </source>
</evidence>
<dbReference type="GO" id="GO:0005524">
    <property type="term" value="F:ATP binding"/>
    <property type="evidence" value="ECO:0007669"/>
    <property type="project" value="UniProtKB-UniRule"/>
</dbReference>
<dbReference type="AlphaFoldDB" id="A0A0K8QNQ0"/>
<protein>
    <recommendedName>
        <fullName evidence="8">tRNA(Ile)-lysidine synthase</fullName>
        <ecNumber evidence="8">6.3.4.19</ecNumber>
    </recommendedName>
    <alternativeName>
        <fullName evidence="8">tRNA(Ile)-2-lysyl-cytidine synthase</fullName>
    </alternativeName>
    <alternativeName>
        <fullName evidence="8">tRNA(Ile)-lysidine synthetase</fullName>
    </alternativeName>
</protein>
<dbReference type="Gene3D" id="3.40.50.620">
    <property type="entry name" value="HUPs"/>
    <property type="match status" value="1"/>
</dbReference>
<dbReference type="HAMAP" id="MF_01161">
    <property type="entry name" value="tRNA_Ile_lys_synt"/>
    <property type="match status" value="1"/>
</dbReference>
<evidence type="ECO:0000256" key="7">
    <source>
        <dbReference type="ARBA" id="ARBA00048539"/>
    </source>
</evidence>
<dbReference type="InterPro" id="IPR015262">
    <property type="entry name" value="tRNA_Ile_lys_synt_subst-bd"/>
</dbReference>
<dbReference type="CDD" id="cd01992">
    <property type="entry name" value="TilS_N"/>
    <property type="match status" value="1"/>
</dbReference>
<dbReference type="SMART" id="SM00977">
    <property type="entry name" value="TilS_C"/>
    <property type="match status" value="1"/>
</dbReference>
<comment type="catalytic activity">
    <reaction evidence="7 8">
        <text>cytidine(34) in tRNA(Ile2) + L-lysine + ATP = lysidine(34) in tRNA(Ile2) + AMP + diphosphate + H(+)</text>
        <dbReference type="Rhea" id="RHEA:43744"/>
        <dbReference type="Rhea" id="RHEA-COMP:10625"/>
        <dbReference type="Rhea" id="RHEA-COMP:10670"/>
        <dbReference type="ChEBI" id="CHEBI:15378"/>
        <dbReference type="ChEBI" id="CHEBI:30616"/>
        <dbReference type="ChEBI" id="CHEBI:32551"/>
        <dbReference type="ChEBI" id="CHEBI:33019"/>
        <dbReference type="ChEBI" id="CHEBI:82748"/>
        <dbReference type="ChEBI" id="CHEBI:83665"/>
        <dbReference type="ChEBI" id="CHEBI:456215"/>
        <dbReference type="EC" id="6.3.4.19"/>
    </reaction>
</comment>
<feature type="domain" description="Lysidine-tRNA(Ile) synthetase C-terminal" evidence="9">
    <location>
        <begin position="359"/>
        <end position="433"/>
    </location>
</feature>
<dbReference type="SUPFAM" id="SSF52402">
    <property type="entry name" value="Adenine nucleotide alpha hydrolases-like"/>
    <property type="match status" value="1"/>
</dbReference>
<accession>A0A0K8QNQ0</accession>
<dbReference type="GO" id="GO:0006400">
    <property type="term" value="P:tRNA modification"/>
    <property type="evidence" value="ECO:0007669"/>
    <property type="project" value="UniProtKB-UniRule"/>
</dbReference>
<dbReference type="InterPro" id="IPR014729">
    <property type="entry name" value="Rossmann-like_a/b/a_fold"/>
</dbReference>
<dbReference type="OrthoDB" id="9807403at2"/>
<gene>
    <name evidence="8" type="primary">tilS</name>
    <name evidence="10" type="ORF">MBSD_n1833</name>
</gene>
<reference evidence="10" key="1">
    <citation type="submission" date="2015-08" db="EMBL/GenBank/DDBJ databases">
        <title>Complete DNA Sequence of Pseudomonas syringae pv. actinidiae, the Causal Agent of Kiwifruit Canker Disease.</title>
        <authorList>
            <person name="Rikkerink E.H.A."/>
            <person name="Fineran P.C."/>
        </authorList>
    </citation>
    <scope>NUCLEOTIDE SEQUENCE</scope>
    <source>
        <strain evidence="10">SkMP5</strain>
    </source>
</reference>
<sequence>MVASLTACLQHALAARAAGPLCVGYSGGPDSTALLHALAALPEARARGLRALHVDHGLHADSARWAAHCRAFAAALQVPLAVVRVEVPRGRGEGLEAAAREARHAAFAAELREGETLVLAQHRDDQAETVLLKLLRGAGPEGLGGMRGERAFARGRLWRPLLALPRAALAGYVRAHALPCIEDPANADPALARSFLRREILPRLAQHWPQAPQAIAHAAAACRDAADYLVREAATARARLQGLDPATLDAAGWAALPAALRTPVLEGWLRELGLPAPARAQAAELLRQIETCAADRVPRIAWPGAELRLWRGLLYAMAPLPEAPRDWRTPWDGAALQLPAHGGVLTLEAEAPAPLDMPLEVRVGASGVRFKPAGDRHTRELRDLYQQAGVPPWQRARCPLIHAADGTLLAVADLWCSEAGATLFERLAARPRWMPGC</sequence>
<dbReference type="PANTHER" id="PTHR43033:SF1">
    <property type="entry name" value="TRNA(ILE)-LYSIDINE SYNTHASE-RELATED"/>
    <property type="match status" value="1"/>
</dbReference>
<dbReference type="Gene3D" id="1.20.59.20">
    <property type="match status" value="1"/>
</dbReference>
<proteinExistence type="inferred from homology"/>
<evidence type="ECO:0000256" key="1">
    <source>
        <dbReference type="ARBA" id="ARBA00004496"/>
    </source>
</evidence>
<dbReference type="Pfam" id="PF09179">
    <property type="entry name" value="TilS"/>
    <property type="match status" value="1"/>
</dbReference>
<dbReference type="NCBIfam" id="TIGR02433">
    <property type="entry name" value="lysidine_TilS_C"/>
    <property type="match status" value="1"/>
</dbReference>
<keyword evidence="6 8" id="KW-0067">ATP-binding</keyword>
<dbReference type="InterPro" id="IPR012796">
    <property type="entry name" value="Lysidine-tRNA-synth_C"/>
</dbReference>
<dbReference type="InterPro" id="IPR012094">
    <property type="entry name" value="tRNA_Ile_lys_synt"/>
</dbReference>
<dbReference type="InterPro" id="IPR011063">
    <property type="entry name" value="TilS/TtcA_N"/>
</dbReference>
<evidence type="ECO:0000313" key="10">
    <source>
        <dbReference type="EMBL" id="GAP66525.1"/>
    </source>
</evidence>
<dbReference type="GO" id="GO:0032267">
    <property type="term" value="F:tRNA(Ile)-lysidine synthase activity"/>
    <property type="evidence" value="ECO:0007669"/>
    <property type="project" value="UniProtKB-EC"/>
</dbReference>
<dbReference type="EMBL" id="DF970211">
    <property type="protein sequence ID" value="GAP66525.1"/>
    <property type="molecule type" value="Genomic_DNA"/>
</dbReference>
<keyword evidence="5 8" id="KW-0547">Nucleotide-binding</keyword>
<dbReference type="Pfam" id="PF01171">
    <property type="entry name" value="ATP_bind_3"/>
    <property type="match status" value="1"/>
</dbReference>
<keyword evidence="2 8" id="KW-0963">Cytoplasm</keyword>
<evidence type="ECO:0000256" key="4">
    <source>
        <dbReference type="ARBA" id="ARBA00022694"/>
    </source>
</evidence>
<comment type="subcellular location">
    <subcellularLocation>
        <location evidence="1 8">Cytoplasm</location>
    </subcellularLocation>
</comment>
<evidence type="ECO:0000259" key="9">
    <source>
        <dbReference type="SMART" id="SM00977"/>
    </source>
</evidence>
<dbReference type="InterPro" id="IPR012795">
    <property type="entry name" value="tRNA_Ile_lys_synt_N"/>
</dbReference>
<dbReference type="RefSeq" id="WP_062537121.1">
    <property type="nucleotide sequence ID" value="NZ_DF970211.1"/>
</dbReference>
<dbReference type="SUPFAM" id="SSF82829">
    <property type="entry name" value="MesJ substrate recognition domain-like"/>
    <property type="match status" value="1"/>
</dbReference>
<keyword evidence="3 8" id="KW-0436">Ligase</keyword>
<evidence type="ECO:0000256" key="6">
    <source>
        <dbReference type="ARBA" id="ARBA00022840"/>
    </source>
</evidence>
<dbReference type="EC" id="6.3.4.19" evidence="8"/>
<comment type="domain">
    <text evidence="8">The N-terminal region contains the highly conserved SGGXDS motif, predicted to be a P-loop motif involved in ATP binding.</text>
</comment>
<comment type="similarity">
    <text evidence="8">Belongs to the tRNA(Ile)-lysidine synthase family.</text>
</comment>